<dbReference type="PROSITE" id="PS51186">
    <property type="entry name" value="GNAT"/>
    <property type="match status" value="1"/>
</dbReference>
<evidence type="ECO:0000313" key="2">
    <source>
        <dbReference type="EMBL" id="HIR66943.1"/>
    </source>
</evidence>
<accession>A0A9D1E5N8</accession>
<dbReference type="SUPFAM" id="SSF55729">
    <property type="entry name" value="Acyl-CoA N-acyltransferases (Nat)"/>
    <property type="match status" value="1"/>
</dbReference>
<dbReference type="CDD" id="cd04301">
    <property type="entry name" value="NAT_SF"/>
    <property type="match status" value="1"/>
</dbReference>
<dbReference type="InterPro" id="IPR016181">
    <property type="entry name" value="Acyl_CoA_acyltransferase"/>
</dbReference>
<organism evidence="2 3">
    <name type="scientific">Candidatus Coproplasma avicola</name>
    <dbReference type="NCBI Taxonomy" id="2840744"/>
    <lineage>
        <taxon>Bacteria</taxon>
        <taxon>Bacillati</taxon>
        <taxon>Bacillota</taxon>
        <taxon>Clostridia</taxon>
        <taxon>Eubacteriales</taxon>
        <taxon>Candidatus Coproplasma</taxon>
    </lineage>
</organism>
<dbReference type="PANTHER" id="PTHR43451:SF1">
    <property type="entry name" value="ACETYLTRANSFERASE"/>
    <property type="match status" value="1"/>
</dbReference>
<dbReference type="Proteomes" id="UP000823913">
    <property type="component" value="Unassembled WGS sequence"/>
</dbReference>
<dbReference type="EMBL" id="DVHK01000064">
    <property type="protein sequence ID" value="HIR66943.1"/>
    <property type="molecule type" value="Genomic_DNA"/>
</dbReference>
<name>A0A9D1E5N8_9FIRM</name>
<reference evidence="2" key="2">
    <citation type="journal article" date="2021" name="PeerJ">
        <title>Extensive microbial diversity within the chicken gut microbiome revealed by metagenomics and culture.</title>
        <authorList>
            <person name="Gilroy R."/>
            <person name="Ravi A."/>
            <person name="Getino M."/>
            <person name="Pursley I."/>
            <person name="Horton D.L."/>
            <person name="Alikhan N.F."/>
            <person name="Baker D."/>
            <person name="Gharbi K."/>
            <person name="Hall N."/>
            <person name="Watson M."/>
            <person name="Adriaenssens E.M."/>
            <person name="Foster-Nyarko E."/>
            <person name="Jarju S."/>
            <person name="Secka A."/>
            <person name="Antonio M."/>
            <person name="Oren A."/>
            <person name="Chaudhuri R.R."/>
            <person name="La Ragione R."/>
            <person name="Hildebrand F."/>
            <person name="Pallen M.J."/>
        </authorList>
    </citation>
    <scope>NUCLEOTIDE SEQUENCE</scope>
    <source>
        <strain evidence="2">ChiW16-3235</strain>
    </source>
</reference>
<evidence type="ECO:0000259" key="1">
    <source>
        <dbReference type="PROSITE" id="PS51186"/>
    </source>
</evidence>
<dbReference type="PANTHER" id="PTHR43451">
    <property type="entry name" value="ACETYLTRANSFERASE (GNAT) FAMILY PROTEIN"/>
    <property type="match status" value="1"/>
</dbReference>
<reference evidence="2" key="1">
    <citation type="submission" date="2020-10" db="EMBL/GenBank/DDBJ databases">
        <authorList>
            <person name="Gilroy R."/>
        </authorList>
    </citation>
    <scope>NUCLEOTIDE SEQUENCE</scope>
    <source>
        <strain evidence="2">ChiW16-3235</strain>
    </source>
</reference>
<dbReference type="AlphaFoldDB" id="A0A9D1E5N8"/>
<dbReference type="Gene3D" id="3.40.630.30">
    <property type="match status" value="1"/>
</dbReference>
<evidence type="ECO:0000313" key="3">
    <source>
        <dbReference type="Proteomes" id="UP000823913"/>
    </source>
</evidence>
<dbReference type="Pfam" id="PF13673">
    <property type="entry name" value="Acetyltransf_10"/>
    <property type="match status" value="1"/>
</dbReference>
<dbReference type="InterPro" id="IPR000182">
    <property type="entry name" value="GNAT_dom"/>
</dbReference>
<dbReference type="InterPro" id="IPR052564">
    <property type="entry name" value="N-acetyltrans/Recomb-assoc"/>
</dbReference>
<protein>
    <submittedName>
        <fullName evidence="2">GNAT family N-acetyltransferase</fullName>
    </submittedName>
</protein>
<comment type="caution">
    <text evidence="2">The sequence shown here is derived from an EMBL/GenBank/DDBJ whole genome shotgun (WGS) entry which is preliminary data.</text>
</comment>
<sequence>MQIKIRVLKYNELSEALKLIESTFMLFVAQDYTDQGVQSFLGFISDVKNIRAMIFFGAFEDGELKGVMAVNADRSHICCLFVDARNQNRGIARALFNFLLKNSDNNCYTVNSSPYAIDFYRVLGFVPTAPQQVSDGIKFTPMKFLR</sequence>
<gene>
    <name evidence="2" type="ORF">IAB94_02700</name>
</gene>
<dbReference type="GO" id="GO:0016747">
    <property type="term" value="F:acyltransferase activity, transferring groups other than amino-acyl groups"/>
    <property type="evidence" value="ECO:0007669"/>
    <property type="project" value="InterPro"/>
</dbReference>
<feature type="domain" description="N-acetyltransferase" evidence="1">
    <location>
        <begin position="3"/>
        <end position="146"/>
    </location>
</feature>
<proteinExistence type="predicted"/>